<feature type="transmembrane region" description="Helical" evidence="1">
    <location>
        <begin position="16"/>
        <end position="38"/>
    </location>
</feature>
<proteinExistence type="predicted"/>
<protein>
    <recommendedName>
        <fullName evidence="4">YbbR-like protein</fullName>
    </recommendedName>
</protein>
<keyword evidence="1" id="KW-0472">Membrane</keyword>
<gene>
    <name evidence="2" type="ORF">IAD01_02275</name>
</gene>
<dbReference type="Proteomes" id="UP000823982">
    <property type="component" value="Unassembled WGS sequence"/>
</dbReference>
<evidence type="ECO:0000256" key="1">
    <source>
        <dbReference type="SAM" id="Phobius"/>
    </source>
</evidence>
<dbReference type="InterPro" id="IPR012505">
    <property type="entry name" value="YbbR"/>
</dbReference>
<reference evidence="2" key="2">
    <citation type="journal article" date="2021" name="PeerJ">
        <title>Extensive microbial diversity within the chicken gut microbiome revealed by metagenomics and culture.</title>
        <authorList>
            <person name="Gilroy R."/>
            <person name="Ravi A."/>
            <person name="Getino M."/>
            <person name="Pursley I."/>
            <person name="Horton D.L."/>
            <person name="Alikhan N.F."/>
            <person name="Baker D."/>
            <person name="Gharbi K."/>
            <person name="Hall N."/>
            <person name="Watson M."/>
            <person name="Adriaenssens E.M."/>
            <person name="Foster-Nyarko E."/>
            <person name="Jarju S."/>
            <person name="Secka A."/>
            <person name="Antonio M."/>
            <person name="Oren A."/>
            <person name="Chaudhuri R.R."/>
            <person name="La Ragione R."/>
            <person name="Hildebrand F."/>
            <person name="Pallen M.J."/>
        </authorList>
    </citation>
    <scope>NUCLEOTIDE SEQUENCE</scope>
    <source>
        <strain evidence="2">CHK157-1446</strain>
    </source>
</reference>
<dbReference type="InterPro" id="IPR053154">
    <property type="entry name" value="c-di-AMP_regulator"/>
</dbReference>
<keyword evidence="1" id="KW-0812">Transmembrane</keyword>
<evidence type="ECO:0000313" key="3">
    <source>
        <dbReference type="Proteomes" id="UP000823982"/>
    </source>
</evidence>
<dbReference type="AlphaFoldDB" id="A0A9D1ENI8"/>
<dbReference type="Gene3D" id="2.170.120.30">
    <property type="match status" value="2"/>
</dbReference>
<reference evidence="2" key="1">
    <citation type="submission" date="2020-10" db="EMBL/GenBank/DDBJ databases">
        <authorList>
            <person name="Gilroy R."/>
        </authorList>
    </citation>
    <scope>NUCLEOTIDE SEQUENCE</scope>
    <source>
        <strain evidence="2">CHK157-1446</strain>
    </source>
</reference>
<sequence length="439" mass="48755">MPEKSKKTKPLRNSNLFLILISAIIAFALWIVMSLTAFPEMTQVIRNVPIDFSLAGSYADVAGISILDTSNQTVNLRITGQRYLIGDYTSEDVHVGINLDSVRAPGVYELALVVTSNNGDEIEVEQIEPSTVRVEFDYIITKEFSVADGTLAADISSLSASQGYLIDPSEVTINPSTVELRGPRDYINQITSCVVKVDSSSTLKTTLTTDNTSLVMYNGENVVEDEKITAQTDSFELTVPVYMRKDLNLDVVIQTYFDQFDISSLKYTIDPSTIAVRSQSDRITDLDEISLGFIDLRNIDVNRTTFQMPINDTEYYTNITGLDTATVTFDLENYSMKTVSLSNSQVYPINVPSGYTVNVESETIQNVTIVGPSDVIDQIDSSDVIAQLDMLDYNVTEGYNIYPVSVYLPTHNDCWCVGYYQVYCSIERTDAQTVNPTAE</sequence>
<dbReference type="Pfam" id="PF07949">
    <property type="entry name" value="YbbR"/>
    <property type="match status" value="2"/>
</dbReference>
<dbReference type="Gene3D" id="2.170.120.40">
    <property type="entry name" value="YbbR-like domain"/>
    <property type="match status" value="1"/>
</dbReference>
<dbReference type="PANTHER" id="PTHR37804">
    <property type="entry name" value="CDAA REGULATORY PROTEIN CDAR"/>
    <property type="match status" value="1"/>
</dbReference>
<evidence type="ECO:0000313" key="2">
    <source>
        <dbReference type="EMBL" id="HIS24212.1"/>
    </source>
</evidence>
<dbReference type="PANTHER" id="PTHR37804:SF1">
    <property type="entry name" value="CDAA REGULATORY PROTEIN CDAR"/>
    <property type="match status" value="1"/>
</dbReference>
<accession>A0A9D1ENI8</accession>
<dbReference type="EMBL" id="DVIR01000023">
    <property type="protein sequence ID" value="HIS24212.1"/>
    <property type="molecule type" value="Genomic_DNA"/>
</dbReference>
<evidence type="ECO:0008006" key="4">
    <source>
        <dbReference type="Google" id="ProtNLM"/>
    </source>
</evidence>
<comment type="caution">
    <text evidence="2">The sequence shown here is derived from an EMBL/GenBank/DDBJ whole genome shotgun (WGS) entry which is preliminary data.</text>
</comment>
<name>A0A9D1ENI8_9FIRM</name>
<keyword evidence="1" id="KW-1133">Transmembrane helix</keyword>
<organism evidence="2 3">
    <name type="scientific">Candidatus Faeciplasma gallinarum</name>
    <dbReference type="NCBI Taxonomy" id="2840799"/>
    <lineage>
        <taxon>Bacteria</taxon>
        <taxon>Bacillati</taxon>
        <taxon>Bacillota</taxon>
        <taxon>Clostridia</taxon>
        <taxon>Eubacteriales</taxon>
        <taxon>Oscillospiraceae</taxon>
        <taxon>Oscillospiraceae incertae sedis</taxon>
        <taxon>Candidatus Faeciplasma</taxon>
    </lineage>
</organism>